<dbReference type="CDD" id="cd04818">
    <property type="entry name" value="PA_subtilisin_1"/>
    <property type="match status" value="1"/>
</dbReference>
<dbReference type="Pfam" id="PF02225">
    <property type="entry name" value="PA"/>
    <property type="match status" value="1"/>
</dbReference>
<dbReference type="SUPFAM" id="SSF52025">
    <property type="entry name" value="PA domain"/>
    <property type="match status" value="1"/>
</dbReference>
<proteinExistence type="predicted"/>
<sequence length="504" mass="51515">MRKINSLSLKRTLVAAAGALVCLSAQAVTSVVVAPAKATIIISSRDPVGFGFNDTTPVAPVGGNPGTTLGAQRYNVYRYVADIWEQNLQSPVDINVSAGWEALPCTANSATLGSASAFNLWHDFPGGAPGTWYPQALANKLAGVNLSADTPDDGSGYGNVDIKTQFNINLGNPDCLSGSGFYLGFDGKAGAQVNFVATLLHELGHGLGFSVLSVNTSSGLRINAEYTAYTTTGLPSIWERFMYDNTAKKTWLTMTSAERKASAINPLQLAWIGPNVAAAQGLLKAQPALAIATPAPGASGLYQYNPSPFGAAITTPSALGRLAVIADQAGSLGPACAPFNAANIAAVAGKVPVISRGGCTFAIKVKNAQDAGAIGVLLANNAAGALNPGGADATISIPSAGITMADGDKLKAAVIAARPYGSRSAPGSVTATWSVDTSRIAGADAQGRPLLYTPNPLIGGSSVSHWDVSASPNLLMEPNISSDLGIILTAPKDLTVPLLKDLGW</sequence>
<dbReference type="InterPro" id="IPR046450">
    <property type="entry name" value="PA_dom_sf"/>
</dbReference>
<dbReference type="Gene3D" id="3.50.30.30">
    <property type="match status" value="1"/>
</dbReference>
<organism evidence="3 4">
    <name type="scientific">Massilia eurypsychrophila</name>
    <dbReference type="NCBI Taxonomy" id="1485217"/>
    <lineage>
        <taxon>Bacteria</taxon>
        <taxon>Pseudomonadati</taxon>
        <taxon>Pseudomonadota</taxon>
        <taxon>Betaproteobacteria</taxon>
        <taxon>Burkholderiales</taxon>
        <taxon>Oxalobacteraceae</taxon>
        <taxon>Telluria group</taxon>
        <taxon>Massilia</taxon>
    </lineage>
</organism>
<gene>
    <name evidence="3" type="ORF">CR105_12665</name>
</gene>
<evidence type="ECO:0000313" key="3">
    <source>
        <dbReference type="EMBL" id="PIL44758.1"/>
    </source>
</evidence>
<comment type="caution">
    <text evidence="3">The sequence shown here is derived from an EMBL/GenBank/DDBJ whole genome shotgun (WGS) entry which is preliminary data.</text>
</comment>
<accession>A0A2G8TGK7</accession>
<feature type="domain" description="PA" evidence="2">
    <location>
        <begin position="335"/>
        <end position="410"/>
    </location>
</feature>
<protein>
    <submittedName>
        <fullName evidence="3">Peptidase</fullName>
    </submittedName>
</protein>
<evidence type="ECO:0000313" key="4">
    <source>
        <dbReference type="Proteomes" id="UP000230390"/>
    </source>
</evidence>
<dbReference type="AlphaFoldDB" id="A0A2G8TGK7"/>
<reference evidence="3 4" key="1">
    <citation type="submission" date="2017-10" db="EMBL/GenBank/DDBJ databases">
        <title>Massilia psychrophilum sp. nov., a novel purple-pigmented bacterium isolated from Tianshan glacier, Xinjiang Municipality, China.</title>
        <authorList>
            <person name="Wang H."/>
        </authorList>
    </citation>
    <scope>NUCLEOTIDE SEQUENCE [LARGE SCALE GENOMIC DNA]</scope>
    <source>
        <strain evidence="3 4">JCM 30074</strain>
    </source>
</reference>
<dbReference type="Proteomes" id="UP000230390">
    <property type="component" value="Unassembled WGS sequence"/>
</dbReference>
<dbReference type="EMBL" id="PDOC01000006">
    <property type="protein sequence ID" value="PIL44758.1"/>
    <property type="molecule type" value="Genomic_DNA"/>
</dbReference>
<feature type="signal peptide" evidence="1">
    <location>
        <begin position="1"/>
        <end position="27"/>
    </location>
</feature>
<keyword evidence="4" id="KW-1185">Reference proteome</keyword>
<dbReference type="OrthoDB" id="614750at2"/>
<name>A0A2G8TGK7_9BURK</name>
<evidence type="ECO:0000259" key="2">
    <source>
        <dbReference type="Pfam" id="PF02225"/>
    </source>
</evidence>
<feature type="chain" id="PRO_5013560428" evidence="1">
    <location>
        <begin position="28"/>
        <end position="504"/>
    </location>
</feature>
<evidence type="ECO:0000256" key="1">
    <source>
        <dbReference type="SAM" id="SignalP"/>
    </source>
</evidence>
<dbReference type="RefSeq" id="WP_099788818.1">
    <property type="nucleotide sequence ID" value="NZ_JBHLYV010000004.1"/>
</dbReference>
<keyword evidence="1" id="KW-0732">Signal</keyword>
<dbReference type="InterPro" id="IPR003137">
    <property type="entry name" value="PA_domain"/>
</dbReference>